<reference evidence="2 3" key="1">
    <citation type="journal article" date="2019" name="Gigascience">
        <title>Whole-genome sequence of the oriental lung fluke Paragonimus westermani.</title>
        <authorList>
            <person name="Oey H."/>
            <person name="Zakrzewski M."/>
            <person name="Narain K."/>
            <person name="Devi K.R."/>
            <person name="Agatsuma T."/>
            <person name="Nawaratna S."/>
            <person name="Gobert G.N."/>
            <person name="Jones M.K."/>
            <person name="Ragan M.A."/>
            <person name="McManus D.P."/>
            <person name="Krause L."/>
        </authorList>
    </citation>
    <scope>NUCLEOTIDE SEQUENCE [LARGE SCALE GENOMIC DNA]</scope>
    <source>
        <strain evidence="2 3">IND2009</strain>
    </source>
</reference>
<dbReference type="Proteomes" id="UP000324629">
    <property type="component" value="Unassembled WGS sequence"/>
</dbReference>
<keyword evidence="1" id="KW-1133">Transmembrane helix</keyword>
<protein>
    <recommendedName>
        <fullName evidence="4">Reverse transcriptase RNase H-like domain-containing protein</fullName>
    </recommendedName>
</protein>
<evidence type="ECO:0000256" key="1">
    <source>
        <dbReference type="SAM" id="Phobius"/>
    </source>
</evidence>
<comment type="caution">
    <text evidence="2">The sequence shown here is derived from an EMBL/GenBank/DDBJ whole genome shotgun (WGS) entry which is preliminary data.</text>
</comment>
<accession>A0A5J4N905</accession>
<dbReference type="InterPro" id="IPR043502">
    <property type="entry name" value="DNA/RNA_pol_sf"/>
</dbReference>
<organism evidence="2 3">
    <name type="scientific">Paragonimus westermani</name>
    <dbReference type="NCBI Taxonomy" id="34504"/>
    <lineage>
        <taxon>Eukaryota</taxon>
        <taxon>Metazoa</taxon>
        <taxon>Spiralia</taxon>
        <taxon>Lophotrochozoa</taxon>
        <taxon>Platyhelminthes</taxon>
        <taxon>Trematoda</taxon>
        <taxon>Digenea</taxon>
        <taxon>Plagiorchiida</taxon>
        <taxon>Troglotremata</taxon>
        <taxon>Troglotrematidae</taxon>
        <taxon>Paragonimus</taxon>
    </lineage>
</organism>
<evidence type="ECO:0000313" key="2">
    <source>
        <dbReference type="EMBL" id="KAA3671828.1"/>
    </source>
</evidence>
<keyword evidence="1" id="KW-0812">Transmembrane</keyword>
<dbReference type="AlphaFoldDB" id="A0A5J4N905"/>
<sequence length="200" mass="22155">MTLAEFQDVVAWKGGETGGTNLMQHRIDTSDANPTRLPPRRVPVHYQAELEKMISELVASGIICPSQSPWALLIVLVEKHDRTFVDIDLPCESVITETKQIAGSGSDPKSRDTDEAAVCARRAVRLARKRVGYEQLMGLNAVPADALIVATRFHPVDLTLLLMQFLPVGKPVVVYAQFLQVAFATLCWCFVVHIFKHTGF</sequence>
<keyword evidence="3" id="KW-1185">Reference proteome</keyword>
<feature type="transmembrane region" description="Helical" evidence="1">
    <location>
        <begin position="131"/>
        <end position="153"/>
    </location>
</feature>
<proteinExistence type="predicted"/>
<feature type="transmembrane region" description="Helical" evidence="1">
    <location>
        <begin position="173"/>
        <end position="195"/>
    </location>
</feature>
<gene>
    <name evidence="2" type="ORF">DEA37_0010848</name>
</gene>
<dbReference type="SUPFAM" id="SSF56672">
    <property type="entry name" value="DNA/RNA polymerases"/>
    <property type="match status" value="1"/>
</dbReference>
<name>A0A5J4N905_9TREM</name>
<evidence type="ECO:0008006" key="4">
    <source>
        <dbReference type="Google" id="ProtNLM"/>
    </source>
</evidence>
<keyword evidence="1" id="KW-0472">Membrane</keyword>
<dbReference type="EMBL" id="QNGE01005742">
    <property type="protein sequence ID" value="KAA3671828.1"/>
    <property type="molecule type" value="Genomic_DNA"/>
</dbReference>
<dbReference type="Gene3D" id="3.10.10.10">
    <property type="entry name" value="HIV Type 1 Reverse Transcriptase, subunit A, domain 1"/>
    <property type="match status" value="1"/>
</dbReference>
<evidence type="ECO:0000313" key="3">
    <source>
        <dbReference type="Proteomes" id="UP000324629"/>
    </source>
</evidence>